<reference evidence="4" key="1">
    <citation type="submission" date="2025-08" db="UniProtKB">
        <authorList>
            <consortium name="Ensembl"/>
        </authorList>
    </citation>
    <scope>IDENTIFICATION</scope>
</reference>
<keyword evidence="5" id="KW-1185">Reference proteome</keyword>
<feature type="domain" description="F-box" evidence="3">
    <location>
        <begin position="532"/>
        <end position="584"/>
    </location>
</feature>
<gene>
    <name evidence="4" type="primary">FBXO34</name>
</gene>
<protein>
    <submittedName>
        <fullName evidence="4">F-box protein 34</fullName>
    </submittedName>
</protein>
<keyword evidence="1" id="KW-0833">Ubl conjugation pathway</keyword>
<feature type="compositionally biased region" description="Basic residues" evidence="2">
    <location>
        <begin position="1"/>
        <end position="10"/>
    </location>
</feature>
<proteinExistence type="predicted"/>
<dbReference type="PROSITE" id="PS50181">
    <property type="entry name" value="FBOX"/>
    <property type="match status" value="1"/>
</dbReference>
<sequence>MHLKPYHKVQKKESSPETRPSRGMQRNNQSSAKEDKCNGDKPPRRPLGAISHNTMCNTVGLTQNSFEARARSVQPATIHQGEEGEGPLDICAIIKPGNTKEKIALFAAHHYSNLRNSSMKIKCTANMNGRAAKRRKKSVDLKRVRSQLEKMQESQKCFLSEPFPSGLDNCSINYVADGDGLLPDRPLSVIEMVAFLEQRASSLLSDYVKPFTNNHQTPRPPGTCSLPASVSLMALGPREVLGPDEDEAEKNEQLESVCVLEMVAKLESECLRHQNEREAGSLSRSNSFRRNVGRMLLVSSSELDTNGNQKGSSVTSGTVGSLAASPDVSTNKDGFLVKPWTNCAPSSPEKAESSPPVEDLYVATSDLELVRETCLKIRGQNEHLMTAAPCQYSFSLHIAAVERAPESRDINRCAVDEKADSADVLMHAVTDHGVVRETLSSLSYDSCPGTLFFQHAHRNARVQINAEVKTQMEIQEKTSCEGRHNQPITQYTFSLSSLEHAPLLLDGSSMKKSVSHDFLETRFKIQQLLEPQQYMIFLPHHILVKIFQFLPTRTLAALKCTVCYFKFIIEHYDIRPSDSLWVRDPRYKDDPCKQCKKKYAKGDVSLCWWHPKPYCQALPYGPGYWMCCHMSPKESRGCKVGLHDNRWVPACHSFNRTICKKSEAEDD</sequence>
<dbReference type="Proteomes" id="UP000694569">
    <property type="component" value="Unplaced"/>
</dbReference>
<feature type="compositionally biased region" description="Low complexity" evidence="2">
    <location>
        <begin position="311"/>
        <end position="321"/>
    </location>
</feature>
<feature type="region of interest" description="Disordered" evidence="2">
    <location>
        <begin position="1"/>
        <end position="52"/>
    </location>
</feature>
<dbReference type="InterPro" id="IPR036047">
    <property type="entry name" value="F-box-like_dom_sf"/>
</dbReference>
<name>A0A8C5MY29_9ANUR</name>
<dbReference type="SUPFAM" id="SSF81383">
    <property type="entry name" value="F-box domain"/>
    <property type="match status" value="1"/>
</dbReference>
<accession>A0A8C5MY29</accession>
<evidence type="ECO:0000256" key="1">
    <source>
        <dbReference type="ARBA" id="ARBA00022786"/>
    </source>
</evidence>
<dbReference type="InterPro" id="IPR039594">
    <property type="entry name" value="FBXO34/46"/>
</dbReference>
<evidence type="ECO:0000313" key="4">
    <source>
        <dbReference type="Ensembl" id="ENSLLEP00000018771.1"/>
    </source>
</evidence>
<dbReference type="Ensembl" id="ENSLLET00000019510.1">
    <property type="protein sequence ID" value="ENSLLEP00000018771.1"/>
    <property type="gene ID" value="ENSLLEG00000011912.1"/>
</dbReference>
<feature type="compositionally biased region" description="Polar residues" evidence="2">
    <location>
        <begin position="301"/>
        <end position="310"/>
    </location>
</feature>
<evidence type="ECO:0000313" key="5">
    <source>
        <dbReference type="Proteomes" id="UP000694569"/>
    </source>
</evidence>
<organism evidence="4 5">
    <name type="scientific">Leptobrachium leishanense</name>
    <name type="common">Leishan spiny toad</name>
    <dbReference type="NCBI Taxonomy" id="445787"/>
    <lineage>
        <taxon>Eukaryota</taxon>
        <taxon>Metazoa</taxon>
        <taxon>Chordata</taxon>
        <taxon>Craniata</taxon>
        <taxon>Vertebrata</taxon>
        <taxon>Euteleostomi</taxon>
        <taxon>Amphibia</taxon>
        <taxon>Batrachia</taxon>
        <taxon>Anura</taxon>
        <taxon>Pelobatoidea</taxon>
        <taxon>Megophryidae</taxon>
        <taxon>Leptobrachium</taxon>
    </lineage>
</organism>
<dbReference type="PANTHER" id="PTHR16271">
    <property type="entry name" value="F-BOX ONLY PROTEIN 34/46 FAMILY MEMBER"/>
    <property type="match status" value="1"/>
</dbReference>
<reference evidence="4" key="2">
    <citation type="submission" date="2025-09" db="UniProtKB">
        <authorList>
            <consortium name="Ensembl"/>
        </authorList>
    </citation>
    <scope>IDENTIFICATION</scope>
</reference>
<feature type="compositionally biased region" description="Basic and acidic residues" evidence="2">
    <location>
        <begin position="11"/>
        <end position="20"/>
    </location>
</feature>
<evidence type="ECO:0000259" key="3">
    <source>
        <dbReference type="PROSITE" id="PS50181"/>
    </source>
</evidence>
<dbReference type="InterPro" id="IPR001810">
    <property type="entry name" value="F-box_dom"/>
</dbReference>
<dbReference type="GeneTree" id="ENSGT00530000064222"/>
<dbReference type="PANTHER" id="PTHR16271:SF11">
    <property type="entry name" value="F-BOX ONLY PROTEIN 34"/>
    <property type="match status" value="1"/>
</dbReference>
<evidence type="ECO:0000256" key="2">
    <source>
        <dbReference type="SAM" id="MobiDB-lite"/>
    </source>
</evidence>
<dbReference type="AlphaFoldDB" id="A0A8C5MY29"/>
<feature type="compositionally biased region" description="Basic and acidic residues" evidence="2">
    <location>
        <begin position="32"/>
        <end position="43"/>
    </location>
</feature>
<feature type="region of interest" description="Disordered" evidence="2">
    <location>
        <begin position="301"/>
        <end position="322"/>
    </location>
</feature>
<dbReference type="OrthoDB" id="10052741at2759"/>